<feature type="compositionally biased region" description="Basic and acidic residues" evidence="1">
    <location>
        <begin position="1447"/>
        <end position="1460"/>
    </location>
</feature>
<feature type="compositionally biased region" description="Low complexity" evidence="1">
    <location>
        <begin position="182"/>
        <end position="192"/>
    </location>
</feature>
<feature type="region of interest" description="Disordered" evidence="1">
    <location>
        <begin position="789"/>
        <end position="909"/>
    </location>
</feature>
<feature type="compositionally biased region" description="Acidic residues" evidence="1">
    <location>
        <begin position="1461"/>
        <end position="1475"/>
    </location>
</feature>
<feature type="compositionally biased region" description="Basic and acidic residues" evidence="1">
    <location>
        <begin position="99"/>
        <end position="151"/>
    </location>
</feature>
<dbReference type="Proteomes" id="UP000799764">
    <property type="component" value="Unassembled WGS sequence"/>
</dbReference>
<evidence type="ECO:0000313" key="3">
    <source>
        <dbReference type="Proteomes" id="UP000799764"/>
    </source>
</evidence>
<feature type="compositionally biased region" description="Basic and acidic residues" evidence="1">
    <location>
        <begin position="43"/>
        <end position="53"/>
    </location>
</feature>
<feature type="compositionally biased region" description="Polar residues" evidence="1">
    <location>
        <begin position="1416"/>
        <end position="1426"/>
    </location>
</feature>
<feature type="compositionally biased region" description="Polar residues" evidence="1">
    <location>
        <begin position="1088"/>
        <end position="1105"/>
    </location>
</feature>
<sequence>MAKGKPRAKFPEEYSSEDDVRAAREARAKAPQAKPHRRGGVHQVKDEHLTGTKWDTMTRDDMVAAARDDPTYIPFFAKFKAQKQKVKDLQKHVLLRTLGDAEKELERRAKEEKRDNEKLRKNAEIKAIEYKEERRAEQQRKQEDRLRKEEEGQILSDEDDDENEPMQELPQVYLHQEDSDISDTTSTHSSESPTYPPHRLRIFEWSFNDPPSNDYWKTQRTWPQNEELQPRQLPYTPMNVITLHSHEMLHTPGIDAKDNKNEPDRAPVLSEEVKDCARNGVLIGPLEGAVVESGMYWSKRTIVQGWNGRIYFNLPRPDEDLAEVYRQWKSREGREKRRMDRQPLHEAGAHKRDPRLKAIRKKEQRKITKKVYRASQWRPTLVYLPAYLPAYYKAPNDGPEDRFAERDIKDLFYIRCKGESVPTFFFWAEKDEWKNPTKPNPKYKEYEDQHSRRDFQSKSTPERRLSGLIRVKKVPAAHRFLRTPKMRTTTRYEAVLWAIERDIYNFGFKYTLNVYHDKWLGEGREDAWNTLTQVLRHQLPPSGRLPTHPPVRLERDPSMISIAEKMARVEDFSGEPVIPIYINDDWTRNDDAYWSTEERPRTPAHDDMHVDMHYAKPLSRAGRPVSRPETPAPRLSKPDTPHSLHRRISDVFAWVSTVSTPGSQFYNAPSPTAPQQLQEGTDLALNIMVDRAPAHPFRPDMWTMMQDRYRLQGQTPGICAICLEELGDISLANYEQHLLQHMVGIAFYCPFCNMDWDFMDGKAKAKHVRSHRDEGYDTHAWLKYARVNPGTTKRRLTQTPPELQGNAAVPNINGNPTRRRPSVRFSQTTVGQRTAYNDFDLADPTGIYAPGFDAPPTGPNTTGSDATLSTWRSSSRRSSHNSQGPDKPAGKVPTKSSIKKKSNLTIDTGNDRRRRVVYDVADDEFLYQDAHDSRRKSSSDSLRGGDRGMRVYTYADNGEGWDDDSDSDSDSDSESGSVSEDGGGGAPIQPGRRVGGVQIRAGEVTLGSVVEIGSEEEEEEGEDSGLDSEGGDYEDEQDESHDDDKGEEENEQDNSGYGDESQDGKELDGDSSGGSEDDDPTNLEEETYSSQRSSRNSQVESNATEGDNAEEEEGNSRSPSRKRARYFSTTPGFASSSGVTRYKRRKTSGGEDTSSPRAPTVSPLTPQSSGKKRRSSGGPSPGGDSDGDPSDDDASNGGGGRGGRPASRRSSRTSTSSGRKSTSSQGSASGPASPPSAFLADGWQEWPAPAHLWYHVVQVEQQEEQASDEDEPQALSEVNDLAQEPSEVLEGLSIDEAYALMSVKKGRRRHHIPRDQRRKLSYTSSASSDRPRTHRSPAPSPSSSFARARYVQRNSAVPPNTPAVVGGSFPDILEEALSQPPSPGQLSDRIGGVKTTRIGESRDRASVGAPGRRRSSTAGSKRTSGSEGWDDPAVQRKKAVRTPPGKKVGENSDHVEKDGQENEEDNEDVNVDEVDSPVPKPKPARTTRLQQVMKNAKMRKQGKKKISPSDKTEEDGDTDARPRPPTPRRANNPTKATAAKKPTKSKKTGAQKPQKDASGSEHDEADEPSQDEVSESEEPDEENASMYQPTRPARNKADKKKAAPAPKKQSAKQVKQPAKKVQPRKRMTEAERLEAQAKQWGYID</sequence>
<feature type="compositionally biased region" description="Acidic residues" evidence="1">
    <location>
        <begin position="1075"/>
        <end position="1087"/>
    </location>
</feature>
<feature type="compositionally biased region" description="Acidic residues" evidence="1">
    <location>
        <begin position="1013"/>
        <end position="1052"/>
    </location>
</feature>
<accession>A0A9P4U554</accession>
<feature type="compositionally biased region" description="Basic and acidic residues" evidence="1">
    <location>
        <begin position="18"/>
        <end position="28"/>
    </location>
</feature>
<feature type="compositionally biased region" description="Low complexity" evidence="1">
    <location>
        <begin position="1603"/>
        <end position="1616"/>
    </location>
</feature>
<feature type="compositionally biased region" description="Polar residues" evidence="1">
    <location>
        <begin position="1150"/>
        <end position="1165"/>
    </location>
</feature>
<feature type="compositionally biased region" description="Polar residues" evidence="1">
    <location>
        <begin position="859"/>
        <end position="871"/>
    </location>
</feature>
<feature type="compositionally biased region" description="Basic residues" evidence="1">
    <location>
        <begin position="1305"/>
        <end position="1320"/>
    </location>
</feature>
<feature type="region of interest" description="Disordered" evidence="1">
    <location>
        <begin position="438"/>
        <end position="461"/>
    </location>
</feature>
<feature type="compositionally biased region" description="Acidic residues" evidence="1">
    <location>
        <begin position="1261"/>
        <end position="1272"/>
    </location>
</feature>
<feature type="compositionally biased region" description="Acidic residues" evidence="1">
    <location>
        <begin position="959"/>
        <end position="973"/>
    </location>
</feature>
<feature type="region of interest" description="Disordered" evidence="1">
    <location>
        <begin position="1"/>
        <end position="53"/>
    </location>
</feature>
<protein>
    <submittedName>
        <fullName evidence="2">Uncharacterized protein</fullName>
    </submittedName>
</protein>
<feature type="region of interest" description="Disordered" evidence="1">
    <location>
        <begin position="953"/>
        <end position="1243"/>
    </location>
</feature>
<feature type="compositionally biased region" description="Polar residues" evidence="1">
    <location>
        <begin position="1127"/>
        <end position="1139"/>
    </location>
</feature>
<feature type="compositionally biased region" description="Polar residues" evidence="1">
    <location>
        <begin position="824"/>
        <end position="835"/>
    </location>
</feature>
<feature type="region of interest" description="Disordered" evidence="1">
    <location>
        <begin position="1259"/>
        <end position="1284"/>
    </location>
</feature>
<feature type="region of interest" description="Disordered" evidence="1">
    <location>
        <begin position="178"/>
        <end position="197"/>
    </location>
</feature>
<gene>
    <name evidence="2" type="ORF">P171DRAFT_490736</name>
</gene>
<dbReference type="EMBL" id="MU001511">
    <property type="protein sequence ID" value="KAF2438679.1"/>
    <property type="molecule type" value="Genomic_DNA"/>
</dbReference>
<keyword evidence="3" id="KW-1185">Reference proteome</keyword>
<feature type="compositionally biased region" description="Acidic residues" evidence="1">
    <location>
        <begin position="156"/>
        <end position="165"/>
    </location>
</feature>
<comment type="caution">
    <text evidence="2">The sequence shown here is derived from an EMBL/GenBank/DDBJ whole genome shotgun (WGS) entry which is preliminary data.</text>
</comment>
<dbReference type="OrthoDB" id="3791520at2759"/>
<feature type="region of interest" description="Disordered" evidence="1">
    <location>
        <begin position="97"/>
        <end position="165"/>
    </location>
</feature>
<feature type="compositionally biased region" description="Acidic residues" evidence="1">
    <location>
        <begin position="1185"/>
        <end position="1194"/>
    </location>
</feature>
<name>A0A9P4U554_9PLEO</name>
<reference evidence="2" key="1">
    <citation type="journal article" date="2020" name="Stud. Mycol.">
        <title>101 Dothideomycetes genomes: a test case for predicting lifestyles and emergence of pathogens.</title>
        <authorList>
            <person name="Haridas S."/>
            <person name="Albert R."/>
            <person name="Binder M."/>
            <person name="Bloem J."/>
            <person name="Labutti K."/>
            <person name="Salamov A."/>
            <person name="Andreopoulos B."/>
            <person name="Baker S."/>
            <person name="Barry K."/>
            <person name="Bills G."/>
            <person name="Bluhm B."/>
            <person name="Cannon C."/>
            <person name="Castanera R."/>
            <person name="Culley D."/>
            <person name="Daum C."/>
            <person name="Ezra D."/>
            <person name="Gonzalez J."/>
            <person name="Henrissat B."/>
            <person name="Kuo A."/>
            <person name="Liang C."/>
            <person name="Lipzen A."/>
            <person name="Lutzoni F."/>
            <person name="Magnuson J."/>
            <person name="Mondo S."/>
            <person name="Nolan M."/>
            <person name="Ohm R."/>
            <person name="Pangilinan J."/>
            <person name="Park H.-J."/>
            <person name="Ramirez L."/>
            <person name="Alfaro M."/>
            <person name="Sun H."/>
            <person name="Tritt A."/>
            <person name="Yoshinaga Y."/>
            <person name="Zwiers L.-H."/>
            <person name="Turgeon B."/>
            <person name="Goodwin S."/>
            <person name="Spatafora J."/>
            <person name="Crous P."/>
            <person name="Grigoriev I."/>
        </authorList>
    </citation>
    <scope>NUCLEOTIDE SEQUENCE</scope>
    <source>
        <strain evidence="2">CBS 690.94</strain>
    </source>
</reference>
<feature type="region of interest" description="Disordered" evidence="1">
    <location>
        <begin position="1305"/>
        <end position="1644"/>
    </location>
</feature>
<feature type="compositionally biased region" description="Basic and acidic residues" evidence="1">
    <location>
        <begin position="1553"/>
        <end position="1562"/>
    </location>
</feature>
<feature type="compositionally biased region" description="Low complexity" evidence="1">
    <location>
        <begin position="1528"/>
        <end position="1540"/>
    </location>
</feature>
<feature type="compositionally biased region" description="Basic and acidic residues" evidence="1">
    <location>
        <begin position="1626"/>
        <end position="1635"/>
    </location>
</feature>
<feature type="region of interest" description="Disordered" evidence="1">
    <location>
        <begin position="618"/>
        <end position="643"/>
    </location>
</feature>
<feature type="compositionally biased region" description="Basic residues" evidence="1">
    <location>
        <begin position="1496"/>
        <end position="1506"/>
    </location>
</feature>
<evidence type="ECO:0000256" key="1">
    <source>
        <dbReference type="SAM" id="MobiDB-lite"/>
    </source>
</evidence>
<evidence type="ECO:0000313" key="2">
    <source>
        <dbReference type="EMBL" id="KAF2438679.1"/>
    </source>
</evidence>
<organism evidence="2 3">
    <name type="scientific">Karstenula rhodostoma CBS 690.94</name>
    <dbReference type="NCBI Taxonomy" id="1392251"/>
    <lineage>
        <taxon>Eukaryota</taxon>
        <taxon>Fungi</taxon>
        <taxon>Dikarya</taxon>
        <taxon>Ascomycota</taxon>
        <taxon>Pezizomycotina</taxon>
        <taxon>Dothideomycetes</taxon>
        <taxon>Pleosporomycetidae</taxon>
        <taxon>Pleosporales</taxon>
        <taxon>Massarineae</taxon>
        <taxon>Didymosphaeriaceae</taxon>
        <taxon>Karstenula</taxon>
    </lineage>
</organism>
<feature type="compositionally biased region" description="Basic and acidic residues" evidence="1">
    <location>
        <begin position="442"/>
        <end position="461"/>
    </location>
</feature>
<proteinExistence type="predicted"/>
<feature type="compositionally biased region" description="Acidic residues" evidence="1">
    <location>
        <begin position="1563"/>
        <end position="1583"/>
    </location>
</feature>
<feature type="compositionally biased region" description="Low complexity" evidence="1">
    <location>
        <begin position="1212"/>
        <end position="1237"/>
    </location>
</feature>